<dbReference type="SUPFAM" id="SSF55383">
    <property type="entry name" value="Copper amine oxidase, domain N"/>
    <property type="match status" value="1"/>
</dbReference>
<name>A0ABW9XSJ6_9BACL</name>
<feature type="chain" id="PRO_5045931793" description="Copper amine oxidase-like N-terminal domain-containing protein" evidence="1">
    <location>
        <begin position="24"/>
        <end position="390"/>
    </location>
</feature>
<organism evidence="3 4">
    <name type="scientific">Paenibacillus glycinis</name>
    <dbReference type="NCBI Taxonomy" id="2697035"/>
    <lineage>
        <taxon>Bacteria</taxon>
        <taxon>Bacillati</taxon>
        <taxon>Bacillota</taxon>
        <taxon>Bacilli</taxon>
        <taxon>Bacillales</taxon>
        <taxon>Paenibacillaceae</taxon>
        <taxon>Paenibacillus</taxon>
    </lineage>
</organism>
<protein>
    <recommendedName>
        <fullName evidence="2">Copper amine oxidase-like N-terminal domain-containing protein</fullName>
    </recommendedName>
</protein>
<feature type="domain" description="Copper amine oxidase-like N-terminal" evidence="2">
    <location>
        <begin position="43"/>
        <end position="136"/>
    </location>
</feature>
<evidence type="ECO:0000256" key="1">
    <source>
        <dbReference type="SAM" id="SignalP"/>
    </source>
</evidence>
<dbReference type="InterPro" id="IPR036582">
    <property type="entry name" value="Mao_N_sf"/>
</dbReference>
<comment type="caution">
    <text evidence="3">The sequence shown here is derived from an EMBL/GenBank/DDBJ whole genome shotgun (WGS) entry which is preliminary data.</text>
</comment>
<evidence type="ECO:0000313" key="4">
    <source>
        <dbReference type="Proteomes" id="UP000665561"/>
    </source>
</evidence>
<keyword evidence="4" id="KW-1185">Reference proteome</keyword>
<sequence length="390" mass="41497">MKMKWLAAAALVLSLAAPSPASAGAPAYARLTWANGGTQAAGDAIIKNGAVYLQADAFEMAGLRLQWDKSHQRADFIGYGKSAAVRVGSTAAVLDGNPVRGMPAPFSYQGKLYVSARFFVMTLEGGSMAWDAKNRVFSAGGLHTYAGVSQTYGGRTYSIVKATGELFASGGKHGASVKLADLGSPLYDGVSMSFEPTKGGLLYLTILDNYGEPHLHNHAFTLILKNGSVIRKADVNYWQRYENNVTAYGNHLLLTDGKTLRIVEDGTGNVEQTLDLVKLGGEDDDYFVEGIADDFLLIRPNGSGLLTLVDRQSGASVKLYGKLLSAEGMEYATTNDVPYRGDMLHYVKRNGSALYFEDNGPFAKSNAPLIFSLPIPAGGGAVGADAAKQK</sequence>
<dbReference type="Pfam" id="PF07833">
    <property type="entry name" value="Cu_amine_oxidN1"/>
    <property type="match status" value="1"/>
</dbReference>
<keyword evidence="1" id="KW-0732">Signal</keyword>
<evidence type="ECO:0000313" key="3">
    <source>
        <dbReference type="EMBL" id="NBD25331.1"/>
    </source>
</evidence>
<dbReference type="EMBL" id="JAAAMV010000012">
    <property type="protein sequence ID" value="NBD25331.1"/>
    <property type="molecule type" value="Genomic_DNA"/>
</dbReference>
<dbReference type="InterPro" id="IPR012854">
    <property type="entry name" value="Cu_amine_oxidase-like_N"/>
</dbReference>
<feature type="signal peptide" evidence="1">
    <location>
        <begin position="1"/>
        <end position="23"/>
    </location>
</feature>
<evidence type="ECO:0000259" key="2">
    <source>
        <dbReference type="Pfam" id="PF07833"/>
    </source>
</evidence>
<proteinExistence type="predicted"/>
<dbReference type="Proteomes" id="UP000665561">
    <property type="component" value="Unassembled WGS sequence"/>
</dbReference>
<accession>A0ABW9XSJ6</accession>
<gene>
    <name evidence="3" type="ORF">GT019_15720</name>
</gene>
<dbReference type="Gene3D" id="3.30.457.10">
    <property type="entry name" value="Copper amine oxidase-like, N-terminal domain"/>
    <property type="match status" value="1"/>
</dbReference>
<reference evidence="3 4" key="1">
    <citation type="submission" date="2020-01" db="EMBL/GenBank/DDBJ databases">
        <title>Paenibacillus soybeanensis sp. nov. isolated from the nodules of soybean (Glycine max(L.) Merr).</title>
        <authorList>
            <person name="Wang H."/>
        </authorList>
    </citation>
    <scope>NUCLEOTIDE SEQUENCE [LARGE SCALE GENOMIC DNA]</scope>
    <source>
        <strain evidence="3 4">T1</strain>
    </source>
</reference>